<organism evidence="1 2">
    <name type="scientific">Vermiconidia calcicola</name>
    <dbReference type="NCBI Taxonomy" id="1690605"/>
    <lineage>
        <taxon>Eukaryota</taxon>
        <taxon>Fungi</taxon>
        <taxon>Dikarya</taxon>
        <taxon>Ascomycota</taxon>
        <taxon>Pezizomycotina</taxon>
        <taxon>Dothideomycetes</taxon>
        <taxon>Dothideomycetidae</taxon>
        <taxon>Mycosphaerellales</taxon>
        <taxon>Extremaceae</taxon>
        <taxon>Vermiconidia</taxon>
    </lineage>
</organism>
<name>A0ACC3NPM5_9PEZI</name>
<gene>
    <name evidence="1" type="ORF">LTR37_004460</name>
</gene>
<comment type="caution">
    <text evidence="1">The sequence shown here is derived from an EMBL/GenBank/DDBJ whole genome shotgun (WGS) entry which is preliminary data.</text>
</comment>
<keyword evidence="2" id="KW-1185">Reference proteome</keyword>
<evidence type="ECO:0000313" key="1">
    <source>
        <dbReference type="EMBL" id="KAK3719241.1"/>
    </source>
</evidence>
<proteinExistence type="predicted"/>
<dbReference type="EMBL" id="JAUTXU010000027">
    <property type="protein sequence ID" value="KAK3719241.1"/>
    <property type="molecule type" value="Genomic_DNA"/>
</dbReference>
<sequence>MSSPSSTLTAPPAHPTLGGKSLQSLERPRYKSWRKKYRKMRHTFDGVLDENKRLFKEEQKLEGIAKRLREELDGLLELCLDLNQTPALPPHLRFDISLPHHREALRAVPPNITPEAANKLLMDYTAAVRSGHIPPLDLHVIRQQIDDRLAAQEVEPLNMLESSIPHATTNGEAREEGEDPEPVNYLTPDQENAYLARLDLKLGSDPYNLAPPTQREKEREALLTVEEKEKHWAELTPRELERQVELGNPMSQHNWLRMHTKVGNNEGDDAESLAGDTPKAPASSSRKRAAGTKNLAKQVGDRAVERAREVGSPGVASVGMEEEEFGEDGGVGGSAGRKRVRDPDGTFRLKGSKGGAGKGGGGGKRKRSGEDMGAAPMSGKKPRVDEG</sequence>
<reference evidence="1" key="1">
    <citation type="submission" date="2023-07" db="EMBL/GenBank/DDBJ databases">
        <title>Black Yeasts Isolated from many extreme environments.</title>
        <authorList>
            <person name="Coleine C."/>
            <person name="Stajich J.E."/>
            <person name="Selbmann L."/>
        </authorList>
    </citation>
    <scope>NUCLEOTIDE SEQUENCE</scope>
    <source>
        <strain evidence="1">CCFEE 5714</strain>
    </source>
</reference>
<protein>
    <submittedName>
        <fullName evidence="1">Uncharacterized protein</fullName>
    </submittedName>
</protein>
<accession>A0ACC3NPM5</accession>
<dbReference type="Proteomes" id="UP001281147">
    <property type="component" value="Unassembled WGS sequence"/>
</dbReference>
<evidence type="ECO:0000313" key="2">
    <source>
        <dbReference type="Proteomes" id="UP001281147"/>
    </source>
</evidence>